<evidence type="ECO:0008006" key="3">
    <source>
        <dbReference type="Google" id="ProtNLM"/>
    </source>
</evidence>
<dbReference type="PANTHER" id="PTHR38926">
    <property type="entry name" value="F-BOX DOMAIN CONTAINING PROTEIN, EXPRESSED"/>
    <property type="match status" value="1"/>
</dbReference>
<dbReference type="EMBL" id="JANBPU010000013">
    <property type="protein sequence ID" value="KAJ1920452.1"/>
    <property type="molecule type" value="Genomic_DNA"/>
</dbReference>
<name>A0A9W8A0J3_9FUNG</name>
<evidence type="ECO:0000313" key="1">
    <source>
        <dbReference type="EMBL" id="KAJ1920452.1"/>
    </source>
</evidence>
<dbReference type="AlphaFoldDB" id="A0A9W8A0J3"/>
<dbReference type="PANTHER" id="PTHR38926:SF5">
    <property type="entry name" value="F-BOX AND LEUCINE-RICH REPEAT PROTEIN 6"/>
    <property type="match status" value="1"/>
</dbReference>
<dbReference type="SUPFAM" id="SSF52047">
    <property type="entry name" value="RNI-like"/>
    <property type="match status" value="1"/>
</dbReference>
<protein>
    <recommendedName>
        <fullName evidence="3">F-box domain-containing protein</fullName>
    </recommendedName>
</protein>
<sequence length="567" mass="65963">MASHISIPIRKAATIPSELQHAICKQLYDYKDTRTLRQLSEVSQSWHTVALEYRWRDLHIKSRRDLERVMKIHKRHEAKVRSMTLDINSSTAYGFIGTNQTTEDIVRIIVHGWSNLRELTVIYDGNVIWSHICYAAAMYLPRLTSAKLCWEDIDSDVLVAWFLTNAPKVRHLQISSPRRQNMRQILGRPKLDIVSDLLKKHPDHFVDLCLSGSIIVPPLLICLGNGRSLTILRLEILKITHWIKVFEHSFYPLFPHLLSFQIDRFIIERSETQPQDITINGRNFPKLTHLLIGEAVFVPDWELRHISLTHYTGRLLDDEYEQSMKNMGLTTPWKAGFDPGYAVLLAPVFDQPWTKLESLELEIMTDIDAKRIVKGCPLLSKLKVNNRDVDIFPLTIQGFRTIVYGLSKLVTLIIAGEARLYDVPPLDDLMIQSCVTLNPKTLRFKVVPWSCSRLQHLDIQYCEISKYALKDLLTWLPELRVLRINVFLNGSKEFIKSIHRHRNLHSIRVYDRNYGSMRRPNDPCDYESFTMLIGRLPRLKRFGSPGIPIPAYKLRKKDFPHIDFNYK</sequence>
<dbReference type="Proteomes" id="UP001150538">
    <property type="component" value="Unassembled WGS sequence"/>
</dbReference>
<dbReference type="OrthoDB" id="5584641at2759"/>
<comment type="caution">
    <text evidence="1">The sequence shown here is derived from an EMBL/GenBank/DDBJ whole genome shotgun (WGS) entry which is preliminary data.</text>
</comment>
<keyword evidence="2" id="KW-1185">Reference proteome</keyword>
<dbReference type="Gene3D" id="3.80.10.10">
    <property type="entry name" value="Ribonuclease Inhibitor"/>
    <property type="match status" value="1"/>
</dbReference>
<reference evidence="1" key="1">
    <citation type="submission" date="2022-07" db="EMBL/GenBank/DDBJ databases">
        <title>Phylogenomic reconstructions and comparative analyses of Kickxellomycotina fungi.</title>
        <authorList>
            <person name="Reynolds N.K."/>
            <person name="Stajich J.E."/>
            <person name="Barry K."/>
            <person name="Grigoriev I.V."/>
            <person name="Crous P."/>
            <person name="Smith M.E."/>
        </authorList>
    </citation>
    <scope>NUCLEOTIDE SEQUENCE</scope>
    <source>
        <strain evidence="1">NBRC 100468</strain>
    </source>
</reference>
<gene>
    <name evidence="1" type="ORF">H4219_001289</name>
</gene>
<dbReference type="InterPro" id="IPR032675">
    <property type="entry name" value="LRR_dom_sf"/>
</dbReference>
<organism evidence="1 2">
    <name type="scientific">Mycoemilia scoparia</name>
    <dbReference type="NCBI Taxonomy" id="417184"/>
    <lineage>
        <taxon>Eukaryota</taxon>
        <taxon>Fungi</taxon>
        <taxon>Fungi incertae sedis</taxon>
        <taxon>Zoopagomycota</taxon>
        <taxon>Kickxellomycotina</taxon>
        <taxon>Kickxellomycetes</taxon>
        <taxon>Kickxellales</taxon>
        <taxon>Kickxellaceae</taxon>
        <taxon>Mycoemilia</taxon>
    </lineage>
</organism>
<evidence type="ECO:0000313" key="2">
    <source>
        <dbReference type="Proteomes" id="UP001150538"/>
    </source>
</evidence>
<proteinExistence type="predicted"/>
<accession>A0A9W8A0J3</accession>